<dbReference type="Proteomes" id="UP000245657">
    <property type="component" value="Unassembled WGS sequence"/>
</dbReference>
<sequence>MISGSSKTSYLCSENPNIYLKAYLLCELNECRGMDNYSLPFLNEPGINQVLTECLLFASWRCSKHCHLEDLFFLNNSNTREEFGNYLWVKISLGFIHRKN</sequence>
<dbReference type="EMBL" id="QGMY01000001">
    <property type="protein sequence ID" value="PWR74742.1"/>
    <property type="molecule type" value="Genomic_DNA"/>
</dbReference>
<protein>
    <submittedName>
        <fullName evidence="1">Uncharacterized protein</fullName>
    </submittedName>
</protein>
<reference evidence="1 2" key="1">
    <citation type="submission" date="2018-05" db="EMBL/GenBank/DDBJ databases">
        <title>Draft genome of Methanospirillum lacunae Ki8-1.</title>
        <authorList>
            <person name="Dueholm M.S."/>
            <person name="Nielsen P.H."/>
            <person name="Bakmann L.F."/>
            <person name="Otzen D.E."/>
        </authorList>
    </citation>
    <scope>NUCLEOTIDE SEQUENCE [LARGE SCALE GENOMIC DNA]</scope>
    <source>
        <strain evidence="1 2">Ki8-1</strain>
    </source>
</reference>
<accession>A0A2V2N3K8</accession>
<organism evidence="1 2">
    <name type="scientific">Methanospirillum lacunae</name>
    <dbReference type="NCBI Taxonomy" id="668570"/>
    <lineage>
        <taxon>Archaea</taxon>
        <taxon>Methanobacteriati</taxon>
        <taxon>Methanobacteriota</taxon>
        <taxon>Stenosarchaea group</taxon>
        <taxon>Methanomicrobia</taxon>
        <taxon>Methanomicrobiales</taxon>
        <taxon>Methanospirillaceae</taxon>
        <taxon>Methanospirillum</taxon>
    </lineage>
</organism>
<evidence type="ECO:0000313" key="1">
    <source>
        <dbReference type="EMBL" id="PWR74742.1"/>
    </source>
</evidence>
<name>A0A2V2N3K8_9EURY</name>
<dbReference type="AlphaFoldDB" id="A0A2V2N3K8"/>
<evidence type="ECO:0000313" key="2">
    <source>
        <dbReference type="Proteomes" id="UP000245657"/>
    </source>
</evidence>
<keyword evidence="2" id="KW-1185">Reference proteome</keyword>
<gene>
    <name evidence="1" type="ORF">DK846_00390</name>
</gene>
<proteinExistence type="predicted"/>
<comment type="caution">
    <text evidence="1">The sequence shown here is derived from an EMBL/GenBank/DDBJ whole genome shotgun (WGS) entry which is preliminary data.</text>
</comment>